<accession>A0A1Y1ZL46</accession>
<dbReference type="AlphaFoldDB" id="A0A1Y1ZL46"/>
<feature type="transmembrane region" description="Helical" evidence="1">
    <location>
        <begin position="97"/>
        <end position="119"/>
    </location>
</feature>
<dbReference type="Gene3D" id="1.10.167.10">
    <property type="entry name" value="Regulator of G-protein Signalling 4, domain 2"/>
    <property type="match status" value="1"/>
</dbReference>
<evidence type="ECO:0000256" key="1">
    <source>
        <dbReference type="SAM" id="Phobius"/>
    </source>
</evidence>
<dbReference type="EMBL" id="MCOG01000387">
    <property type="protein sequence ID" value="ORY10914.1"/>
    <property type="molecule type" value="Genomic_DNA"/>
</dbReference>
<sequence length="499" mass="57917">MSDNNGEGKMPNLHDLPYVARIEILYKPNIKVESILLALFIILYVPSTILYIKNKNHPFIKYRQPKMVILGAILSGSVAILIPIIRMAKISCFVNTWINSSAIYGFLIVTFTRYAKIYFIQKLSIFKLKFSEKNNKSIHDKGDFSMKSIIGKPKDVGGETSISIKTSSIRSSTLTHDSGTSNDVNTQSLNSVDPTTYFKRLDSIIKLKISIYFIALPMICLFTYYIVITINKFDTLKKPCPNEIKDITYPKLATNIFIFISSIFMFYQIYFKQKWDREFKLEYTTFVIVQLTCNILINMTTKGKLNDTIASYRIYIFQMFSFSVQLLCVYEPLIKIFYTKHWVKESKLTQEEFLNKLSNTSFREQVKDIATHTFCIENLLFIEAHNELMNIVLNYYSKKNNPPAVECITYNSSDVLHKNTISPILYKPFEPIFKPYFEKIYDLYIKEDGIACVNVKASTIRTIENQMENDNYSYLMFLKAAEEVGELLYNNVNAKLYVH</sequence>
<organism evidence="2 3">
    <name type="scientific">Neocallimastix californiae</name>
    <dbReference type="NCBI Taxonomy" id="1754190"/>
    <lineage>
        <taxon>Eukaryota</taxon>
        <taxon>Fungi</taxon>
        <taxon>Fungi incertae sedis</taxon>
        <taxon>Chytridiomycota</taxon>
        <taxon>Chytridiomycota incertae sedis</taxon>
        <taxon>Neocallimastigomycetes</taxon>
        <taxon>Neocallimastigales</taxon>
        <taxon>Neocallimastigaceae</taxon>
        <taxon>Neocallimastix</taxon>
    </lineage>
</organism>
<feature type="transmembrane region" description="Helical" evidence="1">
    <location>
        <begin position="67"/>
        <end position="85"/>
    </location>
</feature>
<gene>
    <name evidence="2" type="ORF">LY90DRAFT_677942</name>
</gene>
<protein>
    <recommendedName>
        <fullName evidence="4">RGS domain-containing protein</fullName>
    </recommendedName>
</protein>
<reference evidence="2 3" key="1">
    <citation type="submission" date="2016-08" db="EMBL/GenBank/DDBJ databases">
        <title>A Parts List for Fungal Cellulosomes Revealed by Comparative Genomics.</title>
        <authorList>
            <consortium name="DOE Joint Genome Institute"/>
            <person name="Haitjema C.H."/>
            <person name="Gilmore S.P."/>
            <person name="Henske J.K."/>
            <person name="Solomon K.V."/>
            <person name="De Groot R."/>
            <person name="Kuo A."/>
            <person name="Mondo S.J."/>
            <person name="Salamov A.A."/>
            <person name="Labutti K."/>
            <person name="Zhao Z."/>
            <person name="Chiniquy J."/>
            <person name="Barry K."/>
            <person name="Brewer H.M."/>
            <person name="Purvine S.O."/>
            <person name="Wright A.T."/>
            <person name="Boxma B."/>
            <person name="Van Alen T."/>
            <person name="Hackstein J.H."/>
            <person name="Baker S.E."/>
            <person name="Grigoriev I.V."/>
            <person name="O'Malley M.A."/>
        </authorList>
    </citation>
    <scope>NUCLEOTIDE SEQUENCE [LARGE SCALE GENOMIC DNA]</scope>
    <source>
        <strain evidence="2 3">G1</strain>
    </source>
</reference>
<dbReference type="SUPFAM" id="SSF48097">
    <property type="entry name" value="Regulator of G-protein signaling, RGS"/>
    <property type="match status" value="1"/>
</dbReference>
<dbReference type="Proteomes" id="UP000193920">
    <property type="component" value="Unassembled WGS sequence"/>
</dbReference>
<dbReference type="OrthoDB" id="196547at2759"/>
<dbReference type="InterPro" id="IPR036305">
    <property type="entry name" value="RGS_sf"/>
</dbReference>
<evidence type="ECO:0008006" key="4">
    <source>
        <dbReference type="Google" id="ProtNLM"/>
    </source>
</evidence>
<keyword evidence="3" id="KW-1185">Reference proteome</keyword>
<feature type="transmembrane region" description="Helical" evidence="1">
    <location>
        <begin position="209"/>
        <end position="228"/>
    </location>
</feature>
<name>A0A1Y1ZL46_9FUNG</name>
<keyword evidence="1" id="KW-1133">Transmembrane helix</keyword>
<keyword evidence="1" id="KW-0472">Membrane</keyword>
<feature type="transmembrane region" description="Helical" evidence="1">
    <location>
        <begin position="35"/>
        <end position="52"/>
    </location>
</feature>
<keyword evidence="1" id="KW-0812">Transmembrane</keyword>
<evidence type="ECO:0000313" key="3">
    <source>
        <dbReference type="Proteomes" id="UP000193920"/>
    </source>
</evidence>
<dbReference type="InterPro" id="IPR044926">
    <property type="entry name" value="RGS_subdomain_2"/>
</dbReference>
<comment type="caution">
    <text evidence="2">The sequence shown here is derived from an EMBL/GenBank/DDBJ whole genome shotgun (WGS) entry which is preliminary data.</text>
</comment>
<evidence type="ECO:0000313" key="2">
    <source>
        <dbReference type="EMBL" id="ORY10914.1"/>
    </source>
</evidence>
<proteinExistence type="predicted"/>
<feature type="transmembrane region" description="Helical" evidence="1">
    <location>
        <begin position="252"/>
        <end position="271"/>
    </location>
</feature>